<proteinExistence type="predicted"/>
<feature type="signal peptide" evidence="2">
    <location>
        <begin position="1"/>
        <end position="25"/>
    </location>
</feature>
<evidence type="ECO:0000256" key="2">
    <source>
        <dbReference type="SAM" id="SignalP"/>
    </source>
</evidence>
<organism evidence="3 4">
    <name type="scientific">Catellatospora bangladeshensis</name>
    <dbReference type="NCBI Taxonomy" id="310355"/>
    <lineage>
        <taxon>Bacteria</taxon>
        <taxon>Bacillati</taxon>
        <taxon>Actinomycetota</taxon>
        <taxon>Actinomycetes</taxon>
        <taxon>Micromonosporales</taxon>
        <taxon>Micromonosporaceae</taxon>
        <taxon>Catellatospora</taxon>
    </lineage>
</organism>
<protein>
    <submittedName>
        <fullName evidence="3">Uncharacterized protein</fullName>
    </submittedName>
</protein>
<sequence>MRHVLTAFATAVAFTLLSPASPALALDDNLTCVDFRTRSFHEGYHTTTIGYCHRYQWNPPVNVSKESGDLPEEPGGPGGGVEVPNRRGDIECYQLRKQLAEMDREYEQIFLDWQVKLGALMKAEEAYKPQQEATEAARREWLRKRASSRTWLNMYLKRSGLPVQTYTNPKGAVLPKDPQDYTDIDMNKPYSWMLIDAIAAERAAEAAYLAEQGKGIPLLNAVIEAQEALDHAFEMATAHTEERDLIEGYLEKNC</sequence>
<evidence type="ECO:0000313" key="3">
    <source>
        <dbReference type="EMBL" id="GIF81705.1"/>
    </source>
</evidence>
<evidence type="ECO:0000313" key="4">
    <source>
        <dbReference type="Proteomes" id="UP000601223"/>
    </source>
</evidence>
<dbReference type="AlphaFoldDB" id="A0A8J3JMI3"/>
<dbReference type="EMBL" id="BONF01000016">
    <property type="protein sequence ID" value="GIF81705.1"/>
    <property type="molecule type" value="Genomic_DNA"/>
</dbReference>
<dbReference type="Proteomes" id="UP000601223">
    <property type="component" value="Unassembled WGS sequence"/>
</dbReference>
<accession>A0A8J3JMI3</accession>
<keyword evidence="4" id="KW-1185">Reference proteome</keyword>
<name>A0A8J3JMI3_9ACTN</name>
<gene>
    <name evidence="3" type="ORF">Cba03nite_30540</name>
</gene>
<feature type="chain" id="PRO_5035226049" evidence="2">
    <location>
        <begin position="26"/>
        <end position="254"/>
    </location>
</feature>
<reference evidence="3 4" key="1">
    <citation type="submission" date="2021-01" db="EMBL/GenBank/DDBJ databases">
        <title>Whole genome shotgun sequence of Catellatospora bangladeshensis NBRC 107357.</title>
        <authorList>
            <person name="Komaki H."/>
            <person name="Tamura T."/>
        </authorList>
    </citation>
    <scope>NUCLEOTIDE SEQUENCE [LARGE SCALE GENOMIC DNA]</scope>
    <source>
        <strain evidence="3 4">NBRC 107357</strain>
    </source>
</reference>
<keyword evidence="2" id="KW-0732">Signal</keyword>
<evidence type="ECO:0000256" key="1">
    <source>
        <dbReference type="SAM" id="MobiDB-lite"/>
    </source>
</evidence>
<feature type="region of interest" description="Disordered" evidence="1">
    <location>
        <begin position="63"/>
        <end position="84"/>
    </location>
</feature>
<comment type="caution">
    <text evidence="3">The sequence shown here is derived from an EMBL/GenBank/DDBJ whole genome shotgun (WGS) entry which is preliminary data.</text>
</comment>